<dbReference type="Gene3D" id="2.60.120.10">
    <property type="entry name" value="Jelly Rolls"/>
    <property type="match status" value="1"/>
</dbReference>
<dbReference type="InterPro" id="IPR010300">
    <property type="entry name" value="CDO_1"/>
</dbReference>
<feature type="compositionally biased region" description="Basic and acidic residues" evidence="12">
    <location>
        <begin position="640"/>
        <end position="651"/>
    </location>
</feature>
<feature type="region of interest" description="Disordered" evidence="12">
    <location>
        <begin position="554"/>
        <end position="580"/>
    </location>
</feature>
<dbReference type="GO" id="GO:0017172">
    <property type="term" value="F:cysteine dioxygenase activity"/>
    <property type="evidence" value="ECO:0007669"/>
    <property type="project" value="UniProtKB-EC"/>
</dbReference>
<evidence type="ECO:0000256" key="1">
    <source>
        <dbReference type="ARBA" id="ARBA00001933"/>
    </source>
</evidence>
<feature type="region of interest" description="Disordered" evidence="12">
    <location>
        <begin position="626"/>
        <end position="693"/>
    </location>
</feature>
<protein>
    <recommendedName>
        <fullName evidence="3">cysteine dioxygenase</fullName>
        <ecNumber evidence="3">1.13.11.20</ecNumber>
    </recommendedName>
</protein>
<keyword evidence="9" id="KW-0456">Lyase</keyword>
<keyword evidence="8 11" id="KW-0408">Iron</keyword>
<dbReference type="InterPro" id="IPR002129">
    <property type="entry name" value="PyrdxlP-dep_de-COase"/>
</dbReference>
<dbReference type="Gene3D" id="3.40.640.10">
    <property type="entry name" value="Type I PLP-dependent aspartate aminotransferase-like (Major domain)"/>
    <property type="match status" value="1"/>
</dbReference>
<feature type="cross-link" description="3'-(S-cysteinyl)-tyrosine (Cys-Tyr)" evidence="10">
    <location>
        <begin position="130"/>
        <end position="192"/>
    </location>
</feature>
<feature type="binding site" evidence="11">
    <location>
        <position position="176"/>
    </location>
    <ligand>
        <name>Fe cation</name>
        <dbReference type="ChEBI" id="CHEBI:24875"/>
        <note>catalytic</note>
    </ligand>
</feature>
<sequence>MQSITEFAVEGGIYRPLQIDSDISSKELEEAPRGNTTAGIGTLEELHHHIFRLLANTADPHRLARTKRLLERYEGEDWRLWKQRFSQDERRAQSYGRSAVWKHPGCFQLLILTWSPGCCSPVHNHPCERCFLMPLDGQMAEARFWVNEETKECTEICRSTMKTRKAYWIDDSHGWHAVMNLGDVDSVSLHLYIPEIVRCKIVNPRTHNITWTTCSAKARDAPPAVHQRLLRIVASALLDRSFHGDCYSGAEDNVSSFSLCLLSAFQRDDDFECKRQTALPVEENGRGTESGSCARRVSAKTESERNKIEGLFGFERNAAPLADEAVLAVIRAIVELCTDEGEATATQDRDVSKHAAAVQPDSRARYGFRVGSRRRTVNLSPTVYWRCPELSPSSSEDESCIDSRDSAFRVWDGWRQGPQLSRVAELLRHLLLPKRPCSETSTASFTSSSSLLRRASLLPPSSPCSLSSCSSSLCSLSASLSSSVLSSSAACEIFSYVDAAILAHVVHFLRQNEAESEAITEALTAGETLCAAAARVASRRCASGNTYYRMRKASVGAGESAEAEEEGGKEDAFSEEGKWAEPTRTKDFVQKLDEKVLRDLFNSASPVSSRLPPLLPYSSLDETSACQSTLCTQGDEDGEGEGHEEVNETHVAEGSAGEYTRGERQERDTANEQRGRHGKLELETELREEEKRHKRRRRAPLCGFWMHSEVWAYLHVFHLARFKPSLSDAPVTLPHRLVNDRKLPRLKSGLQFSPYSFFPSVSISCSWPSPSGVPASGPFSAKGGVCIFVCSGSPYIRALHEAFALAGFAKSGRIIEVHQMPDSGVMSVACLRAKMREVRESEREVQMKKENASKKEMEKGNGEARKVAHGERHEEGDDEDEERQDSCSSFVIIASAGRSGTLGGFDDFLSLRQLADETGSWLHIDSLVGGSFLFPREKPFQALCAGMGLADSLTWSAHAFLTASDDPTSPVAFFCRQDTVPLILALGHLSSSSAYAAASSPASSISSFGGEPVVRPSRGAEIGCGFPLWCFWKKLGDTGVANRVRQVYLRCRQLSGLLSNFPKRLKPPAFPAAPASRLATEERIHEGMRSSECAGVTRGEKKGTGEQAAAGESERGQKGSHRLGGDEKEERRGENTERKAKGLARENDERAREGTEHGARLTRAQEPGEDRREERTEGNLAEEEEDSLDDEAGNYDTAHILEEDRAFVRDHEEAVDHLVDAARDIVSKDPGAFCLSVVPKSSASGDAPVPQMVAPSRLGGRTDPNRGRSARSPISVHRALDEDLDAGTEKLNSFYSGTAALSETEQCSMSEPLSASRTFCDDTAWAYTPGAFCVKQTDRPSSFSVSFWWIPPYLRGEVLSRKTLTFCRATCEEIRFFVTRIFYLLSLLLERERAEHKRNEEHGNAVEKELKGSGDALRDRKWSGESEFHLSSDALSVNLVDDGSITSAATLEDSEESKSSLSLPPSLSVCILDPRVCEGDLVALLCLINRLGMLLTGTGTANEGRGARLM</sequence>
<feature type="region of interest" description="Disordered" evidence="12">
    <location>
        <begin position="1063"/>
        <end position="1193"/>
    </location>
</feature>
<evidence type="ECO:0000256" key="3">
    <source>
        <dbReference type="ARBA" id="ARBA00013133"/>
    </source>
</evidence>
<evidence type="ECO:0000256" key="11">
    <source>
        <dbReference type="PIRSR" id="PIRSR610300-51"/>
    </source>
</evidence>
<dbReference type="EMBL" id="LN714480">
    <property type="protein sequence ID" value="CEL66070.1"/>
    <property type="molecule type" value="Genomic_DNA"/>
</dbReference>
<feature type="binding site" evidence="11">
    <location>
        <position position="125"/>
    </location>
    <ligand>
        <name>Fe cation</name>
        <dbReference type="ChEBI" id="CHEBI:24875"/>
        <note>catalytic</note>
    </ligand>
</feature>
<evidence type="ECO:0000313" key="13">
    <source>
        <dbReference type="EMBL" id="CEL66070.1"/>
    </source>
</evidence>
<evidence type="ECO:0000256" key="5">
    <source>
        <dbReference type="ARBA" id="ARBA00022898"/>
    </source>
</evidence>
<dbReference type="InterPro" id="IPR011051">
    <property type="entry name" value="RmlC_Cupin_sf"/>
</dbReference>
<reference evidence="13" key="1">
    <citation type="journal article" date="2015" name="PLoS ONE">
        <title>Comprehensive Evaluation of Toxoplasma gondii VEG and Neospora caninum LIV Genomes with Tachyzoite Stage Transcriptome and Proteome Defines Novel Transcript Features.</title>
        <authorList>
            <person name="Ramaprasad A."/>
            <person name="Mourier T."/>
            <person name="Naeem R."/>
            <person name="Malas T.B."/>
            <person name="Moussa E."/>
            <person name="Panigrahi A."/>
            <person name="Vermont S.J."/>
            <person name="Otto T.D."/>
            <person name="Wastling J."/>
            <person name="Pain A."/>
        </authorList>
    </citation>
    <scope>NUCLEOTIDE SEQUENCE</scope>
    <source>
        <strain evidence="13">Liverpool</strain>
    </source>
</reference>
<evidence type="ECO:0000256" key="8">
    <source>
        <dbReference type="ARBA" id="ARBA00023004"/>
    </source>
</evidence>
<gene>
    <name evidence="13" type="ORF">BN1204_018970</name>
</gene>
<dbReference type="GO" id="GO:0008198">
    <property type="term" value="F:ferrous iron binding"/>
    <property type="evidence" value="ECO:0007669"/>
    <property type="project" value="TreeGrafter"/>
</dbReference>
<evidence type="ECO:0000256" key="6">
    <source>
        <dbReference type="ARBA" id="ARBA00022964"/>
    </source>
</evidence>
<keyword evidence="5" id="KW-0663">Pyridoxal phosphate</keyword>
<feature type="compositionally biased region" description="Basic and acidic residues" evidence="12">
    <location>
        <begin position="1112"/>
        <end position="1159"/>
    </location>
</feature>
<dbReference type="GO" id="GO:0019448">
    <property type="term" value="P:L-cysteine catabolic process"/>
    <property type="evidence" value="ECO:0007669"/>
    <property type="project" value="TreeGrafter"/>
</dbReference>
<organism evidence="13">
    <name type="scientific">Neospora caninum (strain Liverpool)</name>
    <dbReference type="NCBI Taxonomy" id="572307"/>
    <lineage>
        <taxon>Eukaryota</taxon>
        <taxon>Sar</taxon>
        <taxon>Alveolata</taxon>
        <taxon>Apicomplexa</taxon>
        <taxon>Conoidasida</taxon>
        <taxon>Coccidia</taxon>
        <taxon>Eucoccidiorida</taxon>
        <taxon>Eimeriorina</taxon>
        <taxon>Sarcocystidae</taxon>
        <taxon>Neospora</taxon>
    </lineage>
</organism>
<feature type="compositionally biased region" description="Basic and acidic residues" evidence="12">
    <location>
        <begin position="1166"/>
        <end position="1177"/>
    </location>
</feature>
<dbReference type="CDD" id="cd10548">
    <property type="entry name" value="cupin_CDO"/>
    <property type="match status" value="1"/>
</dbReference>
<comment type="similarity">
    <text evidence="2">Belongs to the cysteine dioxygenase family.</text>
</comment>
<evidence type="ECO:0000256" key="10">
    <source>
        <dbReference type="PIRSR" id="PIRSR610300-50"/>
    </source>
</evidence>
<dbReference type="Pfam" id="PF05995">
    <property type="entry name" value="CDO_I"/>
    <property type="match status" value="1"/>
</dbReference>
<dbReference type="EC" id="1.13.11.20" evidence="3"/>
<feature type="compositionally biased region" description="Acidic residues" evidence="12">
    <location>
        <begin position="1180"/>
        <end position="1193"/>
    </location>
</feature>
<keyword evidence="4 11" id="KW-0479">Metal-binding</keyword>
<feature type="compositionally biased region" description="Basic and acidic residues" evidence="12">
    <location>
        <begin position="841"/>
        <end position="875"/>
    </location>
</feature>
<evidence type="ECO:0000256" key="9">
    <source>
        <dbReference type="ARBA" id="ARBA00023239"/>
    </source>
</evidence>
<dbReference type="InterPro" id="IPR015421">
    <property type="entry name" value="PyrdxlP-dep_Trfase_major"/>
</dbReference>
<feature type="region of interest" description="Disordered" evidence="12">
    <location>
        <begin position="1244"/>
        <end position="1275"/>
    </location>
</feature>
<accession>A0A0F7UBQ7</accession>
<dbReference type="PANTHER" id="PTHR12918:SF1">
    <property type="entry name" value="CYSTEINE DIOXYGENASE TYPE 1"/>
    <property type="match status" value="1"/>
</dbReference>
<dbReference type="GO" id="GO:0016830">
    <property type="term" value="F:carbon-carbon lyase activity"/>
    <property type="evidence" value="ECO:0007669"/>
    <property type="project" value="InterPro"/>
</dbReference>
<keyword evidence="6" id="KW-0223">Dioxygenase</keyword>
<feature type="compositionally biased region" description="Basic and acidic residues" evidence="12">
    <location>
        <begin position="1079"/>
        <end position="1089"/>
    </location>
</feature>
<dbReference type="Pfam" id="PF00282">
    <property type="entry name" value="Pyridoxal_deC"/>
    <property type="match status" value="1"/>
</dbReference>
<evidence type="ECO:0000256" key="4">
    <source>
        <dbReference type="ARBA" id="ARBA00022723"/>
    </source>
</evidence>
<evidence type="ECO:0000256" key="7">
    <source>
        <dbReference type="ARBA" id="ARBA00023002"/>
    </source>
</evidence>
<dbReference type="SUPFAM" id="SSF51182">
    <property type="entry name" value="RmlC-like cupins"/>
    <property type="match status" value="1"/>
</dbReference>
<dbReference type="InterPro" id="IPR015424">
    <property type="entry name" value="PyrdxlP-dep_Trfase"/>
</dbReference>
<keyword evidence="10" id="KW-0883">Thioether bond</keyword>
<feature type="compositionally biased region" description="Basic and acidic residues" evidence="12">
    <location>
        <begin position="569"/>
        <end position="580"/>
    </location>
</feature>
<proteinExistence type="inferred from homology"/>
<name>A0A0F7UBQ7_NEOCL</name>
<dbReference type="SUPFAM" id="SSF53383">
    <property type="entry name" value="PLP-dependent transferases"/>
    <property type="match status" value="1"/>
</dbReference>
<evidence type="ECO:0000256" key="12">
    <source>
        <dbReference type="SAM" id="MobiDB-lite"/>
    </source>
</evidence>
<dbReference type="InterPro" id="IPR014710">
    <property type="entry name" value="RmlC-like_jellyroll"/>
</dbReference>
<dbReference type="PANTHER" id="PTHR12918">
    <property type="entry name" value="CYSTEINE DIOXYGENASE"/>
    <property type="match status" value="1"/>
</dbReference>
<feature type="binding site" evidence="11">
    <location>
        <position position="123"/>
    </location>
    <ligand>
        <name>Fe cation</name>
        <dbReference type="ChEBI" id="CHEBI:24875"/>
        <note>catalytic</note>
    </ligand>
</feature>
<comment type="cofactor">
    <cofactor evidence="1">
        <name>pyridoxal 5'-phosphate</name>
        <dbReference type="ChEBI" id="CHEBI:597326"/>
    </cofactor>
</comment>
<dbReference type="GO" id="GO:0030170">
    <property type="term" value="F:pyridoxal phosphate binding"/>
    <property type="evidence" value="ECO:0007669"/>
    <property type="project" value="InterPro"/>
</dbReference>
<feature type="region of interest" description="Disordered" evidence="12">
    <location>
        <begin position="841"/>
        <end position="885"/>
    </location>
</feature>
<feature type="compositionally biased region" description="Basic and acidic residues" evidence="12">
    <location>
        <begin position="660"/>
        <end position="691"/>
    </location>
</feature>
<keyword evidence="7" id="KW-0560">Oxidoreductase</keyword>
<evidence type="ECO:0000256" key="2">
    <source>
        <dbReference type="ARBA" id="ARBA00006622"/>
    </source>
</evidence>